<organism evidence="1 2">
    <name type="scientific">Janthinobacterium tructae</name>
    <dbReference type="NCBI Taxonomy" id="2590869"/>
    <lineage>
        <taxon>Bacteria</taxon>
        <taxon>Pseudomonadati</taxon>
        <taxon>Pseudomonadota</taxon>
        <taxon>Betaproteobacteria</taxon>
        <taxon>Burkholderiales</taxon>
        <taxon>Oxalobacteraceae</taxon>
        <taxon>Janthinobacterium</taxon>
    </lineage>
</organism>
<reference evidence="1 2" key="1">
    <citation type="submission" date="2019-06" db="EMBL/GenBank/DDBJ databases">
        <title>Complete genome sequence of Janthinobacterium sp. SNU WT3 isolated from diseased rainbow trout.</title>
        <authorList>
            <person name="Oh W.T."/>
            <person name="Park S.C."/>
        </authorList>
    </citation>
    <scope>NUCLEOTIDE SEQUENCE [LARGE SCALE GENOMIC DNA]</scope>
    <source>
        <strain evidence="1 2">SNU WT3</strain>
    </source>
</reference>
<keyword evidence="2" id="KW-1185">Reference proteome</keyword>
<dbReference type="KEGG" id="jas:FJQ89_02385"/>
<sequence>MSARDHHAAELREEMITALAAEKNAVARTVLLTGGAGASGIANLLLERLAAPGAMNVLARTALACDAATAGNAFREFVASTIYADAQASATREIDGAAQLARDDPANFQAKTRAQVAALEKLQI</sequence>
<proteinExistence type="predicted"/>
<protein>
    <submittedName>
        <fullName evidence="1">Uncharacterized protein</fullName>
    </submittedName>
</protein>
<evidence type="ECO:0000313" key="1">
    <source>
        <dbReference type="EMBL" id="QDG69387.1"/>
    </source>
</evidence>
<dbReference type="AlphaFoldDB" id="A0A4Y6RA97"/>
<evidence type="ECO:0000313" key="2">
    <source>
        <dbReference type="Proteomes" id="UP000316665"/>
    </source>
</evidence>
<accession>A0A4Y6RA97</accession>
<dbReference type="OrthoDB" id="8704086at2"/>
<dbReference type="RefSeq" id="WP_141168877.1">
    <property type="nucleotide sequence ID" value="NZ_CP041185.1"/>
</dbReference>
<dbReference type="EMBL" id="CP041185">
    <property type="protein sequence ID" value="QDG69387.1"/>
    <property type="molecule type" value="Genomic_DNA"/>
</dbReference>
<dbReference type="Proteomes" id="UP000316665">
    <property type="component" value="Chromosome"/>
</dbReference>
<name>A0A4Y6RA97_9BURK</name>
<gene>
    <name evidence="1" type="ORF">FJQ89_02385</name>
</gene>